<feature type="transmembrane region" description="Helical" evidence="1">
    <location>
        <begin position="47"/>
        <end position="67"/>
    </location>
</feature>
<reference evidence="2 3" key="1">
    <citation type="journal article" date="2019" name="Nat. Ecol. Evol.">
        <title>Megaphylogeny resolves global patterns of mushroom evolution.</title>
        <authorList>
            <person name="Varga T."/>
            <person name="Krizsan K."/>
            <person name="Foldi C."/>
            <person name="Dima B."/>
            <person name="Sanchez-Garcia M."/>
            <person name="Sanchez-Ramirez S."/>
            <person name="Szollosi G.J."/>
            <person name="Szarkandi J.G."/>
            <person name="Papp V."/>
            <person name="Albert L."/>
            <person name="Andreopoulos W."/>
            <person name="Angelini C."/>
            <person name="Antonin V."/>
            <person name="Barry K.W."/>
            <person name="Bougher N.L."/>
            <person name="Buchanan P."/>
            <person name="Buyck B."/>
            <person name="Bense V."/>
            <person name="Catcheside P."/>
            <person name="Chovatia M."/>
            <person name="Cooper J."/>
            <person name="Damon W."/>
            <person name="Desjardin D."/>
            <person name="Finy P."/>
            <person name="Geml J."/>
            <person name="Haridas S."/>
            <person name="Hughes K."/>
            <person name="Justo A."/>
            <person name="Karasinski D."/>
            <person name="Kautmanova I."/>
            <person name="Kiss B."/>
            <person name="Kocsube S."/>
            <person name="Kotiranta H."/>
            <person name="LaButti K.M."/>
            <person name="Lechner B.E."/>
            <person name="Liimatainen K."/>
            <person name="Lipzen A."/>
            <person name="Lukacs Z."/>
            <person name="Mihaltcheva S."/>
            <person name="Morgado L.N."/>
            <person name="Niskanen T."/>
            <person name="Noordeloos M.E."/>
            <person name="Ohm R.A."/>
            <person name="Ortiz-Santana B."/>
            <person name="Ovrebo C."/>
            <person name="Racz N."/>
            <person name="Riley R."/>
            <person name="Savchenko A."/>
            <person name="Shiryaev A."/>
            <person name="Soop K."/>
            <person name="Spirin V."/>
            <person name="Szebenyi C."/>
            <person name="Tomsovsky M."/>
            <person name="Tulloss R.E."/>
            <person name="Uehling J."/>
            <person name="Grigoriev I.V."/>
            <person name="Vagvolgyi C."/>
            <person name="Papp T."/>
            <person name="Martin F.M."/>
            <person name="Miettinen O."/>
            <person name="Hibbett D.S."/>
            <person name="Nagy L.G."/>
        </authorList>
    </citation>
    <scope>NUCLEOTIDE SEQUENCE [LARGE SCALE GENOMIC DNA]</scope>
    <source>
        <strain evidence="2 3">CBS 962.96</strain>
    </source>
</reference>
<sequence length="76" mass="9279">MVHCVYALPCGFLIMYIFIILLRFTVYGFNNWWFDRVLITFDFDIRTYLVLWVCTYISLWVFGFFWYTVGSAITEF</sequence>
<proteinExistence type="predicted"/>
<keyword evidence="1" id="KW-0472">Membrane</keyword>
<feature type="transmembrane region" description="Helical" evidence="1">
    <location>
        <begin position="6"/>
        <end position="26"/>
    </location>
</feature>
<dbReference type="AlphaFoldDB" id="A0A4S8M7B2"/>
<organism evidence="2 3">
    <name type="scientific">Dendrothele bispora (strain CBS 962.96)</name>
    <dbReference type="NCBI Taxonomy" id="1314807"/>
    <lineage>
        <taxon>Eukaryota</taxon>
        <taxon>Fungi</taxon>
        <taxon>Dikarya</taxon>
        <taxon>Basidiomycota</taxon>
        <taxon>Agaricomycotina</taxon>
        <taxon>Agaricomycetes</taxon>
        <taxon>Agaricomycetidae</taxon>
        <taxon>Agaricales</taxon>
        <taxon>Agaricales incertae sedis</taxon>
        <taxon>Dendrothele</taxon>
    </lineage>
</organism>
<name>A0A4S8M7B2_DENBC</name>
<evidence type="ECO:0000313" key="2">
    <source>
        <dbReference type="EMBL" id="THU97951.1"/>
    </source>
</evidence>
<protein>
    <submittedName>
        <fullName evidence="2">Uncharacterized protein</fullName>
    </submittedName>
</protein>
<evidence type="ECO:0000256" key="1">
    <source>
        <dbReference type="SAM" id="Phobius"/>
    </source>
</evidence>
<dbReference type="EMBL" id="ML179146">
    <property type="protein sequence ID" value="THU97951.1"/>
    <property type="molecule type" value="Genomic_DNA"/>
</dbReference>
<evidence type="ECO:0000313" key="3">
    <source>
        <dbReference type="Proteomes" id="UP000297245"/>
    </source>
</evidence>
<keyword evidence="3" id="KW-1185">Reference proteome</keyword>
<dbReference type="Proteomes" id="UP000297245">
    <property type="component" value="Unassembled WGS sequence"/>
</dbReference>
<gene>
    <name evidence="2" type="ORF">K435DRAFT_48970</name>
</gene>
<keyword evidence="1" id="KW-0812">Transmembrane</keyword>
<accession>A0A4S8M7B2</accession>
<keyword evidence="1" id="KW-1133">Transmembrane helix</keyword>